<accession>G4QH87</accession>
<organism evidence="1 2">
    <name type="scientific">Glaciecola nitratireducens (strain JCM 12485 / KCTC 12276 / FR1064)</name>
    <dbReference type="NCBI Taxonomy" id="1085623"/>
    <lineage>
        <taxon>Bacteria</taxon>
        <taxon>Pseudomonadati</taxon>
        <taxon>Pseudomonadota</taxon>
        <taxon>Gammaproteobacteria</taxon>
        <taxon>Alteromonadales</taxon>
        <taxon>Alteromonadaceae</taxon>
        <taxon>Brumicola</taxon>
    </lineage>
</organism>
<sequence length="162" mass="18130">MKASMIQTLFVNTEYYNEVTLDSGINGIIDLDVIIDWATFIEAIMGDNLESYDDEELLDCYGIEKSDLNVEIDSSTFQKYQDRIYFWVDNEVGGNAKAFNLVTRLSLFITDEMGNGSMHGVTTSQSTANGSAKSVYIENETAAKWLQQAFANEGIAIEIKFT</sequence>
<dbReference type="KEGG" id="gni:GNIT_1601"/>
<dbReference type="HOGENOM" id="CLU_1633056_0_0_6"/>
<name>G4QH87_GLANF</name>
<evidence type="ECO:0000313" key="1">
    <source>
        <dbReference type="EMBL" id="AEP29718.1"/>
    </source>
</evidence>
<dbReference type="STRING" id="1085623.GNIT_1601"/>
<dbReference type="AlphaFoldDB" id="G4QH87"/>
<evidence type="ECO:0000313" key="2">
    <source>
        <dbReference type="Proteomes" id="UP000009282"/>
    </source>
</evidence>
<keyword evidence="2" id="KW-1185">Reference proteome</keyword>
<reference evidence="1 2" key="1">
    <citation type="journal article" date="2011" name="J. Bacteriol.">
        <title>Complete genome sequence of seawater bacterium Glaciecola nitratireducens FR1064T.</title>
        <authorList>
            <person name="Bian F."/>
            <person name="Qin Q.L."/>
            <person name="Xie B.B."/>
            <person name="Shu Y.L."/>
            <person name="Zhang X.Y."/>
            <person name="Yu Y."/>
            <person name="Chen B."/>
            <person name="Chen X.L."/>
            <person name="Zhou B.C."/>
            <person name="Zhang Y.Z."/>
        </authorList>
    </citation>
    <scope>NUCLEOTIDE SEQUENCE [LARGE SCALE GENOMIC DNA]</scope>
    <source>
        <strain evidence="2">JCM 12485 / KCTC 12276 / FR1064</strain>
    </source>
</reference>
<dbReference type="RefSeq" id="WP_014108592.1">
    <property type="nucleotide sequence ID" value="NC_016041.1"/>
</dbReference>
<dbReference type="Proteomes" id="UP000009282">
    <property type="component" value="Chromosome"/>
</dbReference>
<protein>
    <submittedName>
        <fullName evidence="1">Uncharacterized protein</fullName>
    </submittedName>
</protein>
<gene>
    <name evidence="1" type="ordered locus">GNIT_1601</name>
</gene>
<proteinExistence type="predicted"/>
<dbReference type="EMBL" id="CP003060">
    <property type="protein sequence ID" value="AEP29718.1"/>
    <property type="molecule type" value="Genomic_DNA"/>
</dbReference>